<keyword evidence="2" id="KW-1185">Reference proteome</keyword>
<protein>
    <submittedName>
        <fullName evidence="1">Thioredoxin family protein</fullName>
    </submittedName>
</protein>
<evidence type="ECO:0000313" key="1">
    <source>
        <dbReference type="EMBL" id="MCC2617450.1"/>
    </source>
</evidence>
<proteinExistence type="predicted"/>
<accession>A0ABS8GA84</accession>
<gene>
    <name evidence="1" type="ORF">LJ739_14450</name>
</gene>
<reference evidence="1 2" key="1">
    <citation type="submission" date="2021-10" db="EMBL/GenBank/DDBJ databases">
        <title>Draft genome of Aestuariibacter halophilus JC2043.</title>
        <authorList>
            <person name="Emsley S.A."/>
            <person name="Pfannmuller K.M."/>
            <person name="Ushijima B."/>
            <person name="Saw J.H."/>
            <person name="Videau P."/>
        </authorList>
    </citation>
    <scope>NUCLEOTIDE SEQUENCE [LARGE SCALE GENOMIC DNA]</scope>
    <source>
        <strain evidence="1 2">JC2043</strain>
    </source>
</reference>
<dbReference type="SUPFAM" id="SSF52833">
    <property type="entry name" value="Thioredoxin-like"/>
    <property type="match status" value="1"/>
</dbReference>
<dbReference type="Proteomes" id="UP001520878">
    <property type="component" value="Unassembled WGS sequence"/>
</dbReference>
<dbReference type="EMBL" id="JAJEWP010000004">
    <property type="protein sequence ID" value="MCC2617450.1"/>
    <property type="molecule type" value="Genomic_DNA"/>
</dbReference>
<evidence type="ECO:0000313" key="2">
    <source>
        <dbReference type="Proteomes" id="UP001520878"/>
    </source>
</evidence>
<comment type="caution">
    <text evidence="1">The sequence shown here is derived from an EMBL/GenBank/DDBJ whole genome shotgun (WGS) entry which is preliminary data.</text>
</comment>
<organism evidence="1 2">
    <name type="scientific">Fluctibacter halophilus</name>
    <dbReference type="NCBI Taxonomy" id="226011"/>
    <lineage>
        <taxon>Bacteria</taxon>
        <taxon>Pseudomonadati</taxon>
        <taxon>Pseudomonadota</taxon>
        <taxon>Gammaproteobacteria</taxon>
        <taxon>Alteromonadales</taxon>
        <taxon>Alteromonadaceae</taxon>
        <taxon>Fluctibacter</taxon>
    </lineage>
</organism>
<name>A0ABS8GA84_9ALTE</name>
<dbReference type="RefSeq" id="WP_229161615.1">
    <property type="nucleotide sequence ID" value="NZ_JAJEWP010000004.1"/>
</dbReference>
<sequence length="257" mass="28476">MLLAVFDEGTFPMVAARYCLILCLLLWCAVVEADESSSQQRLAAYTFTPGEYLRHYQQALVSADERPLLVVLGAEWCHDSRALADVFSTTAMHPWLVERFRIQFVDVGYLQSRARLLGEIGYPGYYGTPSVYALSADGQQLLNGDAIAFWHNAASHTVQDMQRELLKALDAPLGSVQNFSTLPAPVQAYFIEHTDKLQDGFDALSPLLRAAVEGEKPAQFDAAWKAVREYRGVLQQQLDKALGGDTQLPQEPAPLAL</sequence>
<dbReference type="InterPro" id="IPR036249">
    <property type="entry name" value="Thioredoxin-like_sf"/>
</dbReference>
<dbReference type="Gene3D" id="3.40.30.10">
    <property type="entry name" value="Glutaredoxin"/>
    <property type="match status" value="1"/>
</dbReference>